<comment type="caution">
    <text evidence="2">The sequence shown here is derived from an EMBL/GenBank/DDBJ whole genome shotgun (WGS) entry which is preliminary data.</text>
</comment>
<evidence type="ECO:0000313" key="3">
    <source>
        <dbReference type="Proteomes" id="UP000233551"/>
    </source>
</evidence>
<keyword evidence="3" id="KW-1185">Reference proteome</keyword>
<dbReference type="EMBL" id="PGOL01000845">
    <property type="protein sequence ID" value="PKI64245.1"/>
    <property type="molecule type" value="Genomic_DNA"/>
</dbReference>
<feature type="compositionally biased region" description="Acidic residues" evidence="1">
    <location>
        <begin position="55"/>
        <end position="67"/>
    </location>
</feature>
<feature type="compositionally biased region" description="Gly residues" evidence="1">
    <location>
        <begin position="68"/>
        <end position="78"/>
    </location>
</feature>
<dbReference type="Proteomes" id="UP000233551">
    <property type="component" value="Unassembled WGS sequence"/>
</dbReference>
<sequence length="78" mass="8196">MGLRPDCRGEKGLGDWEGKVAGGRIERERERRGADGCWVCSPIIAGAALPLLGPSEEEEEEEEEEEGGGGGDAKLGGQ</sequence>
<accession>A0A2I0K6R4</accession>
<reference evidence="2 3" key="1">
    <citation type="submission" date="2017-11" db="EMBL/GenBank/DDBJ databases">
        <title>De-novo sequencing of pomegranate (Punica granatum L.) genome.</title>
        <authorList>
            <person name="Akparov Z."/>
            <person name="Amiraslanov A."/>
            <person name="Hajiyeva S."/>
            <person name="Abbasov M."/>
            <person name="Kaur K."/>
            <person name="Hamwieh A."/>
            <person name="Solovyev V."/>
            <person name="Salamov A."/>
            <person name="Braich B."/>
            <person name="Kosarev P."/>
            <person name="Mahmoud A."/>
            <person name="Hajiyev E."/>
            <person name="Babayeva S."/>
            <person name="Izzatullayeva V."/>
            <person name="Mammadov A."/>
            <person name="Mammadov A."/>
            <person name="Sharifova S."/>
            <person name="Ojaghi J."/>
            <person name="Eynullazada K."/>
            <person name="Bayramov B."/>
            <person name="Abdulazimova A."/>
            <person name="Shahmuradov I."/>
        </authorList>
    </citation>
    <scope>NUCLEOTIDE SEQUENCE [LARGE SCALE GENOMIC DNA]</scope>
    <source>
        <strain evidence="3">cv. AG2017</strain>
        <tissue evidence="2">Leaf</tissue>
    </source>
</reference>
<proteinExistence type="predicted"/>
<organism evidence="2 3">
    <name type="scientific">Punica granatum</name>
    <name type="common">Pomegranate</name>
    <dbReference type="NCBI Taxonomy" id="22663"/>
    <lineage>
        <taxon>Eukaryota</taxon>
        <taxon>Viridiplantae</taxon>
        <taxon>Streptophyta</taxon>
        <taxon>Embryophyta</taxon>
        <taxon>Tracheophyta</taxon>
        <taxon>Spermatophyta</taxon>
        <taxon>Magnoliopsida</taxon>
        <taxon>eudicotyledons</taxon>
        <taxon>Gunneridae</taxon>
        <taxon>Pentapetalae</taxon>
        <taxon>rosids</taxon>
        <taxon>malvids</taxon>
        <taxon>Myrtales</taxon>
        <taxon>Lythraceae</taxon>
        <taxon>Punica</taxon>
    </lineage>
</organism>
<dbReference type="AlphaFoldDB" id="A0A2I0K6R4"/>
<evidence type="ECO:0000256" key="1">
    <source>
        <dbReference type="SAM" id="MobiDB-lite"/>
    </source>
</evidence>
<gene>
    <name evidence="2" type="ORF">CRG98_015355</name>
</gene>
<name>A0A2I0K6R4_PUNGR</name>
<protein>
    <submittedName>
        <fullName evidence="2">Uncharacterized protein</fullName>
    </submittedName>
</protein>
<evidence type="ECO:0000313" key="2">
    <source>
        <dbReference type="EMBL" id="PKI64245.1"/>
    </source>
</evidence>
<feature type="region of interest" description="Disordered" evidence="1">
    <location>
        <begin position="49"/>
        <end position="78"/>
    </location>
</feature>